<dbReference type="AlphaFoldDB" id="A0A1Q9E666"/>
<name>A0A1Q9E666_SYMMI</name>
<gene>
    <name evidence="2" type="ORF">AK812_SmicGene14209</name>
</gene>
<feature type="region of interest" description="Disordered" evidence="1">
    <location>
        <begin position="154"/>
        <end position="185"/>
    </location>
</feature>
<accession>A0A1Q9E666</accession>
<sequence length="185" mass="20244">MCYGLTMRAAPPQWRAGTLLGGTGFTELAVILQLGDCCHLEGETPIEIRIPRQPGWYAGPRWQSPPLVMPHMRVAHRVGPLPEAEKPPMPIGVPGRFPPPAAPAPSRRQGDEHGFDGDAFAEPPDSARWSPGLMHDPAVLQMLNTWTAEPGHFPEIVRVQRQSPGLREGDDEEGEDDEGVLQVPM</sequence>
<keyword evidence="3" id="KW-1185">Reference proteome</keyword>
<reference evidence="2 3" key="1">
    <citation type="submission" date="2016-02" db="EMBL/GenBank/DDBJ databases">
        <title>Genome analysis of coral dinoflagellate symbionts highlights evolutionary adaptations to a symbiotic lifestyle.</title>
        <authorList>
            <person name="Aranda M."/>
            <person name="Li Y."/>
            <person name="Liew Y.J."/>
            <person name="Baumgarten S."/>
            <person name="Simakov O."/>
            <person name="Wilson M."/>
            <person name="Piel J."/>
            <person name="Ashoor H."/>
            <person name="Bougouffa S."/>
            <person name="Bajic V.B."/>
            <person name="Ryu T."/>
            <person name="Ravasi T."/>
            <person name="Bayer T."/>
            <person name="Micklem G."/>
            <person name="Kim H."/>
            <person name="Bhak J."/>
            <person name="Lajeunesse T.C."/>
            <person name="Voolstra C.R."/>
        </authorList>
    </citation>
    <scope>NUCLEOTIDE SEQUENCE [LARGE SCALE GENOMIC DNA]</scope>
    <source>
        <strain evidence="2 3">CCMP2467</strain>
    </source>
</reference>
<comment type="caution">
    <text evidence="2">The sequence shown here is derived from an EMBL/GenBank/DDBJ whole genome shotgun (WGS) entry which is preliminary data.</text>
</comment>
<evidence type="ECO:0000313" key="3">
    <source>
        <dbReference type="Proteomes" id="UP000186817"/>
    </source>
</evidence>
<feature type="compositionally biased region" description="Acidic residues" evidence="1">
    <location>
        <begin position="169"/>
        <end position="179"/>
    </location>
</feature>
<organism evidence="2 3">
    <name type="scientific">Symbiodinium microadriaticum</name>
    <name type="common">Dinoflagellate</name>
    <name type="synonym">Zooxanthella microadriatica</name>
    <dbReference type="NCBI Taxonomy" id="2951"/>
    <lineage>
        <taxon>Eukaryota</taxon>
        <taxon>Sar</taxon>
        <taxon>Alveolata</taxon>
        <taxon>Dinophyceae</taxon>
        <taxon>Suessiales</taxon>
        <taxon>Symbiodiniaceae</taxon>
        <taxon>Symbiodinium</taxon>
    </lineage>
</organism>
<dbReference type="OrthoDB" id="416974at2759"/>
<feature type="region of interest" description="Disordered" evidence="1">
    <location>
        <begin position="81"/>
        <end position="133"/>
    </location>
</feature>
<proteinExistence type="predicted"/>
<feature type="compositionally biased region" description="Pro residues" evidence="1">
    <location>
        <begin position="87"/>
        <end position="103"/>
    </location>
</feature>
<dbReference type="Proteomes" id="UP000186817">
    <property type="component" value="Unassembled WGS sequence"/>
</dbReference>
<dbReference type="EMBL" id="LSRX01000251">
    <property type="protein sequence ID" value="OLQ02900.1"/>
    <property type="molecule type" value="Genomic_DNA"/>
</dbReference>
<protein>
    <submittedName>
        <fullName evidence="2">Uncharacterized protein</fullName>
    </submittedName>
</protein>
<evidence type="ECO:0000256" key="1">
    <source>
        <dbReference type="SAM" id="MobiDB-lite"/>
    </source>
</evidence>
<evidence type="ECO:0000313" key="2">
    <source>
        <dbReference type="EMBL" id="OLQ02900.1"/>
    </source>
</evidence>